<dbReference type="Proteomes" id="UP000478052">
    <property type="component" value="Unassembled WGS sequence"/>
</dbReference>
<organism evidence="1 2">
    <name type="scientific">Aphis craccivora</name>
    <name type="common">Cowpea aphid</name>
    <dbReference type="NCBI Taxonomy" id="307492"/>
    <lineage>
        <taxon>Eukaryota</taxon>
        <taxon>Metazoa</taxon>
        <taxon>Ecdysozoa</taxon>
        <taxon>Arthropoda</taxon>
        <taxon>Hexapoda</taxon>
        <taxon>Insecta</taxon>
        <taxon>Pterygota</taxon>
        <taxon>Neoptera</taxon>
        <taxon>Paraneoptera</taxon>
        <taxon>Hemiptera</taxon>
        <taxon>Sternorrhyncha</taxon>
        <taxon>Aphidomorpha</taxon>
        <taxon>Aphidoidea</taxon>
        <taxon>Aphididae</taxon>
        <taxon>Aphidini</taxon>
        <taxon>Aphis</taxon>
        <taxon>Aphis</taxon>
    </lineage>
</organism>
<dbReference type="AlphaFoldDB" id="A0A6G0YH07"/>
<name>A0A6G0YH07_APHCR</name>
<evidence type="ECO:0000313" key="1">
    <source>
        <dbReference type="EMBL" id="KAF0755531.1"/>
    </source>
</evidence>
<protein>
    <submittedName>
        <fullName evidence="1">Uncharacterized protein</fullName>
    </submittedName>
</protein>
<evidence type="ECO:0000313" key="2">
    <source>
        <dbReference type="Proteomes" id="UP000478052"/>
    </source>
</evidence>
<accession>A0A6G0YH07</accession>
<sequence>YLNLKISEIIIIFHADFHGSFQKVKKIDTHKASNLPLKKLDGTFTSSDFDKTTLGYCRYRKHKCDEDMKMTFNALFQPEISVKSFSPKDIKYLIHKYLHNKPPGLDFITAEVRRNLPKGH</sequence>
<gene>
    <name evidence="1" type="ORF">FWK35_00035921</name>
</gene>
<proteinExistence type="predicted"/>
<dbReference type="EMBL" id="VUJU01004113">
    <property type="protein sequence ID" value="KAF0755531.1"/>
    <property type="molecule type" value="Genomic_DNA"/>
</dbReference>
<feature type="non-terminal residue" evidence="1">
    <location>
        <position position="1"/>
    </location>
</feature>
<keyword evidence="2" id="KW-1185">Reference proteome</keyword>
<reference evidence="1 2" key="1">
    <citation type="submission" date="2019-08" db="EMBL/GenBank/DDBJ databases">
        <title>Whole genome of Aphis craccivora.</title>
        <authorList>
            <person name="Voronova N.V."/>
            <person name="Shulinski R.S."/>
            <person name="Bandarenka Y.V."/>
            <person name="Zhorov D.G."/>
            <person name="Warner D."/>
        </authorList>
    </citation>
    <scope>NUCLEOTIDE SEQUENCE [LARGE SCALE GENOMIC DNA]</scope>
    <source>
        <strain evidence="1">180601</strain>
        <tissue evidence="1">Whole Body</tissue>
    </source>
</reference>
<feature type="non-terminal residue" evidence="1">
    <location>
        <position position="120"/>
    </location>
</feature>
<comment type="caution">
    <text evidence="1">The sequence shown here is derived from an EMBL/GenBank/DDBJ whole genome shotgun (WGS) entry which is preliminary data.</text>
</comment>